<keyword evidence="3" id="KW-1185">Reference proteome</keyword>
<name>A0A2C6DDR9_9GAMM</name>
<evidence type="ECO:0000313" key="2">
    <source>
        <dbReference type="EMBL" id="PHI29336.1"/>
    </source>
</evidence>
<accession>A0A2C6DDR9</accession>
<feature type="region of interest" description="Disordered" evidence="1">
    <location>
        <begin position="34"/>
        <end position="64"/>
    </location>
</feature>
<protein>
    <submittedName>
        <fullName evidence="2">Uncharacterized protein</fullName>
    </submittedName>
</protein>
<evidence type="ECO:0000256" key="1">
    <source>
        <dbReference type="SAM" id="MobiDB-lite"/>
    </source>
</evidence>
<gene>
    <name evidence="2" type="ORF">CRN84_08360</name>
</gene>
<dbReference type="Proteomes" id="UP000224974">
    <property type="component" value="Unassembled WGS sequence"/>
</dbReference>
<organism evidence="2 3">
    <name type="scientific">Budvicia aquatica</name>
    <dbReference type="NCBI Taxonomy" id="82979"/>
    <lineage>
        <taxon>Bacteria</taxon>
        <taxon>Pseudomonadati</taxon>
        <taxon>Pseudomonadota</taxon>
        <taxon>Gammaproteobacteria</taxon>
        <taxon>Enterobacterales</taxon>
        <taxon>Budviciaceae</taxon>
        <taxon>Budvicia</taxon>
    </lineage>
</organism>
<dbReference type="AlphaFoldDB" id="A0A2C6DDR9"/>
<dbReference type="EMBL" id="PDDX01000001">
    <property type="protein sequence ID" value="PHI29336.1"/>
    <property type="molecule type" value="Genomic_DNA"/>
</dbReference>
<dbReference type="RefSeq" id="WP_029094669.1">
    <property type="nucleotide sequence ID" value="NZ_PDDX01000001.1"/>
</dbReference>
<sequence>MDPVFQRDDEELPLVIAVKTGTRAVGEANIRKANGPQVERSESSTVLAHKRAPGLRAGSHFSTG</sequence>
<reference evidence="3" key="1">
    <citation type="submission" date="2017-09" db="EMBL/GenBank/DDBJ databases">
        <title>FDA dAtabase for Regulatory Grade micrObial Sequences (FDA-ARGOS): Supporting development and validation of Infectious Disease Dx tests.</title>
        <authorList>
            <person name="Minogue T."/>
            <person name="Wolcott M."/>
            <person name="Wasieloski L."/>
            <person name="Aguilar W."/>
            <person name="Moore D."/>
            <person name="Tallon L."/>
            <person name="Sadzewicz L."/>
            <person name="Ott S."/>
            <person name="Zhao X."/>
            <person name="Nagaraj S."/>
            <person name="Vavikolanu K."/>
            <person name="Aluvathingal J."/>
            <person name="Nadendla S."/>
            <person name="Sichtig H."/>
        </authorList>
    </citation>
    <scope>NUCLEOTIDE SEQUENCE [LARGE SCALE GENOMIC DNA]</scope>
    <source>
        <strain evidence="3">FDAARGOS_387</strain>
    </source>
</reference>
<evidence type="ECO:0000313" key="3">
    <source>
        <dbReference type="Proteomes" id="UP000224974"/>
    </source>
</evidence>
<comment type="caution">
    <text evidence="2">The sequence shown here is derived from an EMBL/GenBank/DDBJ whole genome shotgun (WGS) entry which is preliminary data.</text>
</comment>
<proteinExistence type="predicted"/>